<evidence type="ECO:0000313" key="3">
    <source>
        <dbReference type="EMBL" id="KAK7101642.1"/>
    </source>
</evidence>
<gene>
    <name evidence="3" type="ORF">V1264_019991</name>
</gene>
<keyword evidence="2" id="KW-0812">Transmembrane</keyword>
<keyword evidence="4" id="KW-1185">Reference proteome</keyword>
<comment type="caution">
    <text evidence="3">The sequence shown here is derived from an EMBL/GenBank/DDBJ whole genome shotgun (WGS) entry which is preliminary data.</text>
</comment>
<feature type="region of interest" description="Disordered" evidence="1">
    <location>
        <begin position="149"/>
        <end position="257"/>
    </location>
</feature>
<dbReference type="Proteomes" id="UP001374579">
    <property type="component" value="Unassembled WGS sequence"/>
</dbReference>
<accession>A0AAN9GB29</accession>
<feature type="compositionally biased region" description="Low complexity" evidence="1">
    <location>
        <begin position="225"/>
        <end position="244"/>
    </location>
</feature>
<feature type="compositionally biased region" description="Basic and acidic residues" evidence="1">
    <location>
        <begin position="245"/>
        <end position="257"/>
    </location>
</feature>
<keyword evidence="2" id="KW-1133">Transmembrane helix</keyword>
<dbReference type="EMBL" id="JBAMIC010000010">
    <property type="protein sequence ID" value="KAK7101642.1"/>
    <property type="molecule type" value="Genomic_DNA"/>
</dbReference>
<dbReference type="AlphaFoldDB" id="A0AAN9GB29"/>
<proteinExistence type="predicted"/>
<evidence type="ECO:0000256" key="2">
    <source>
        <dbReference type="SAM" id="Phobius"/>
    </source>
</evidence>
<keyword evidence="2" id="KW-0472">Membrane</keyword>
<feature type="transmembrane region" description="Helical" evidence="2">
    <location>
        <begin position="12"/>
        <end position="30"/>
    </location>
</feature>
<feature type="transmembrane region" description="Helical" evidence="2">
    <location>
        <begin position="78"/>
        <end position="99"/>
    </location>
</feature>
<evidence type="ECO:0000256" key="1">
    <source>
        <dbReference type="SAM" id="MobiDB-lite"/>
    </source>
</evidence>
<reference evidence="3 4" key="1">
    <citation type="submission" date="2024-02" db="EMBL/GenBank/DDBJ databases">
        <title>Chromosome-scale genome assembly of the rough periwinkle Littorina saxatilis.</title>
        <authorList>
            <person name="De Jode A."/>
            <person name="Faria R."/>
            <person name="Formenti G."/>
            <person name="Sims Y."/>
            <person name="Smith T.P."/>
            <person name="Tracey A."/>
            <person name="Wood J.M.D."/>
            <person name="Zagrodzka Z.B."/>
            <person name="Johannesson K."/>
            <person name="Butlin R.K."/>
            <person name="Leder E.H."/>
        </authorList>
    </citation>
    <scope>NUCLEOTIDE SEQUENCE [LARGE SCALE GENOMIC DNA]</scope>
    <source>
        <strain evidence="3">Snail1</strain>
        <tissue evidence="3">Muscle</tissue>
    </source>
</reference>
<sequence length="257" mass="28064">MDVIFMKRVTSSTVWTTFVIWSAAHIVVTVKSDDNDDDHTTTRNSEDDHCGGNCSYGCCGNNECCDSSGSIPSYTVQIIAVVGAFLVSLVLLVLCFVRYHCVNKIRTRNGQRRGNNQRSGRNSSVFTLNVPRQNMERLFNALSNWEWPANQGAQPVQPPPYSEHDPVSSPDSPENNAAQSDLPPAYRDVVKDTVIVVPVPGETEISTQAERSGNSGERSEHSGERSGNSGERSGNSGERSGNSGERSENSGERSEHI</sequence>
<organism evidence="3 4">
    <name type="scientific">Littorina saxatilis</name>
    <dbReference type="NCBI Taxonomy" id="31220"/>
    <lineage>
        <taxon>Eukaryota</taxon>
        <taxon>Metazoa</taxon>
        <taxon>Spiralia</taxon>
        <taxon>Lophotrochozoa</taxon>
        <taxon>Mollusca</taxon>
        <taxon>Gastropoda</taxon>
        <taxon>Caenogastropoda</taxon>
        <taxon>Littorinimorpha</taxon>
        <taxon>Littorinoidea</taxon>
        <taxon>Littorinidae</taxon>
        <taxon>Littorina</taxon>
    </lineage>
</organism>
<name>A0AAN9GB29_9CAEN</name>
<evidence type="ECO:0000313" key="4">
    <source>
        <dbReference type="Proteomes" id="UP001374579"/>
    </source>
</evidence>
<protein>
    <submittedName>
        <fullName evidence="3">Uncharacterized protein</fullName>
    </submittedName>
</protein>
<feature type="compositionally biased region" description="Polar residues" evidence="1">
    <location>
        <begin position="169"/>
        <end position="179"/>
    </location>
</feature>